<feature type="region of interest" description="Disordered" evidence="4">
    <location>
        <begin position="304"/>
        <end position="463"/>
    </location>
</feature>
<dbReference type="GeneID" id="108628397"/>
<feature type="compositionally biased region" description="Low complexity" evidence="4">
    <location>
        <begin position="369"/>
        <end position="386"/>
    </location>
</feature>
<dbReference type="KEGG" id="ccal:108628397"/>
<dbReference type="Proteomes" id="UP000694925">
    <property type="component" value="Unplaced"/>
</dbReference>
<evidence type="ECO:0000313" key="6">
    <source>
        <dbReference type="Proteomes" id="UP000694925"/>
    </source>
</evidence>
<name>A0AAJ7J6N7_9HYME</name>
<dbReference type="GO" id="GO:0016936">
    <property type="term" value="F:galactoside binding"/>
    <property type="evidence" value="ECO:0007669"/>
    <property type="project" value="TreeGrafter"/>
</dbReference>
<gene>
    <name evidence="7" type="primary">LOC108628397</name>
</gene>
<feature type="compositionally biased region" description="Basic and acidic residues" evidence="4">
    <location>
        <begin position="413"/>
        <end position="422"/>
    </location>
</feature>
<dbReference type="GO" id="GO:0030246">
    <property type="term" value="F:carbohydrate binding"/>
    <property type="evidence" value="ECO:0007669"/>
    <property type="project" value="UniProtKB-UniRule"/>
</dbReference>
<feature type="compositionally biased region" description="Pro residues" evidence="4">
    <location>
        <begin position="160"/>
        <end position="204"/>
    </location>
</feature>
<dbReference type="Gene3D" id="2.60.120.200">
    <property type="match status" value="1"/>
</dbReference>
<dbReference type="Pfam" id="PF00337">
    <property type="entry name" value="Gal-bind_lectin"/>
    <property type="match status" value="1"/>
</dbReference>
<protein>
    <recommendedName>
        <fullName evidence="3">Galectin</fullName>
    </recommendedName>
</protein>
<dbReference type="PANTHER" id="PTHR11346">
    <property type="entry name" value="GALECTIN"/>
    <property type="match status" value="1"/>
</dbReference>
<sequence length="463" mass="48047">MSEPVLNPQIPYVAPVEGGLHPGKMLKVVGRTQPGCVLFAINYQLGPNLNPRDDIALHVSPRFPNGFITRNHIENMTWGPEENAGPMWIKPGQEFEILILCEAHCYKIAVNGRHFAEFRHRLPFQKVTHLVIDGDVEVESVINEIVPVDVPNPMADAPEVPNPNFGPPPPGGLYPTIQPPSGPMPPPPGSMPPPPGPYGPPPPNSGYYNPQTHGYQPGYEKPEEEDTFSGCLDKVGLALGGLVAAGGIAAAAHAMSKKREEDPEKDHEKSDANKSKTESEGGLGSLGSIGTALATSLVSNVLNNSHAQHGYPPPPSSSPGGDVLGSILGAFGGGGGGGAAQHPQPQSGDSLSGALGLISGVFGGGGHPQSNYQPSGGYGQYQPSGGYQSGGSNGSDLLSSIGSSLFSSAMEGLNKHNKDKPRPSRNTTPPSEKPATPSADNSSTGPGRNLTADEISKGLGLDN</sequence>
<dbReference type="InterPro" id="IPR044156">
    <property type="entry name" value="Galectin-like"/>
</dbReference>
<dbReference type="SUPFAM" id="SSF49899">
    <property type="entry name" value="Concanavalin A-like lectins/glucanases"/>
    <property type="match status" value="1"/>
</dbReference>
<dbReference type="AlphaFoldDB" id="A0AAJ7J6N7"/>
<dbReference type="RefSeq" id="XP_017885782.1">
    <property type="nucleotide sequence ID" value="XM_018030293.2"/>
</dbReference>
<dbReference type="CDD" id="cd00070">
    <property type="entry name" value="GLECT"/>
    <property type="match status" value="1"/>
</dbReference>
<feature type="compositionally biased region" description="Low complexity" evidence="4">
    <location>
        <begin position="394"/>
        <end position="408"/>
    </location>
</feature>
<evidence type="ECO:0000256" key="1">
    <source>
        <dbReference type="ARBA" id="ARBA00022734"/>
    </source>
</evidence>
<feature type="region of interest" description="Disordered" evidence="4">
    <location>
        <begin position="153"/>
        <end position="227"/>
    </location>
</feature>
<dbReference type="SMART" id="SM00276">
    <property type="entry name" value="GLECT"/>
    <property type="match status" value="1"/>
</dbReference>
<dbReference type="FunFam" id="2.60.120.200:FF:000124">
    <property type="entry name" value="Galectin-4"/>
    <property type="match status" value="1"/>
</dbReference>
<evidence type="ECO:0000256" key="3">
    <source>
        <dbReference type="RuleBase" id="RU102079"/>
    </source>
</evidence>
<feature type="domain" description="Galectin" evidence="5">
    <location>
        <begin position="12"/>
        <end position="144"/>
    </location>
</feature>
<evidence type="ECO:0000256" key="4">
    <source>
        <dbReference type="SAM" id="MobiDB-lite"/>
    </source>
</evidence>
<feature type="compositionally biased region" description="Basic and acidic residues" evidence="4">
    <location>
        <begin position="257"/>
        <end position="279"/>
    </location>
</feature>
<evidence type="ECO:0000313" key="7">
    <source>
        <dbReference type="RefSeq" id="XP_017885782.1"/>
    </source>
</evidence>
<dbReference type="InterPro" id="IPR013320">
    <property type="entry name" value="ConA-like_dom_sf"/>
</dbReference>
<evidence type="ECO:0000256" key="2">
    <source>
        <dbReference type="ARBA" id="ARBA00022737"/>
    </source>
</evidence>
<reference evidence="7" key="1">
    <citation type="submission" date="2025-08" db="UniProtKB">
        <authorList>
            <consortium name="RefSeq"/>
        </authorList>
    </citation>
    <scope>IDENTIFICATION</scope>
    <source>
        <tissue evidence="7">Whole body</tissue>
    </source>
</reference>
<dbReference type="InterPro" id="IPR001079">
    <property type="entry name" value="Galectin_CRD"/>
</dbReference>
<feature type="region of interest" description="Disordered" evidence="4">
    <location>
        <begin position="254"/>
        <end position="288"/>
    </location>
</feature>
<dbReference type="PANTHER" id="PTHR11346:SF176">
    <property type="entry name" value="32 KDA BETA-GALACTOSIDE-BINDING LECTIN LEC-3"/>
    <property type="match status" value="1"/>
</dbReference>
<keyword evidence="6" id="KW-1185">Reference proteome</keyword>
<evidence type="ECO:0000259" key="5">
    <source>
        <dbReference type="PROSITE" id="PS51304"/>
    </source>
</evidence>
<dbReference type="PROSITE" id="PS51304">
    <property type="entry name" value="GALECTIN"/>
    <property type="match status" value="1"/>
</dbReference>
<keyword evidence="2" id="KW-0677">Repeat</keyword>
<keyword evidence="1 3" id="KW-0430">Lectin</keyword>
<organism evidence="6 7">
    <name type="scientific">Ceratina calcarata</name>
    <dbReference type="NCBI Taxonomy" id="156304"/>
    <lineage>
        <taxon>Eukaryota</taxon>
        <taxon>Metazoa</taxon>
        <taxon>Ecdysozoa</taxon>
        <taxon>Arthropoda</taxon>
        <taxon>Hexapoda</taxon>
        <taxon>Insecta</taxon>
        <taxon>Pterygota</taxon>
        <taxon>Neoptera</taxon>
        <taxon>Endopterygota</taxon>
        <taxon>Hymenoptera</taxon>
        <taxon>Apocrita</taxon>
        <taxon>Aculeata</taxon>
        <taxon>Apoidea</taxon>
        <taxon>Anthophila</taxon>
        <taxon>Apidae</taxon>
        <taxon>Ceratina</taxon>
        <taxon>Zadontomerus</taxon>
    </lineage>
</organism>
<feature type="compositionally biased region" description="Gly residues" evidence="4">
    <location>
        <begin position="330"/>
        <end position="339"/>
    </location>
</feature>
<proteinExistence type="predicted"/>
<accession>A0AAJ7J6N7</accession>
<dbReference type="SMART" id="SM00908">
    <property type="entry name" value="Gal-bind_lectin"/>
    <property type="match status" value="1"/>
</dbReference>